<sequence length="58" mass="6512">MLVLAALAPAPKNHLFSGSAESYSSGERKYEVMPAEQCSTAEGSTRRKFEYPKEEKRF</sequence>
<proteinExistence type="predicted"/>
<gene>
    <name evidence="2" type="ORF">N288_19615</name>
</gene>
<dbReference type="STRING" id="1367477.N288_19615"/>
<dbReference type="Proteomes" id="UP000017805">
    <property type="component" value="Chromosome"/>
</dbReference>
<feature type="compositionally biased region" description="Basic and acidic residues" evidence="1">
    <location>
        <begin position="44"/>
        <end position="58"/>
    </location>
</feature>
<dbReference type="KEGG" id="bif:N288_19615"/>
<dbReference type="PATRIC" id="fig|1367477.3.peg.3920"/>
<evidence type="ECO:0000313" key="3">
    <source>
        <dbReference type="Proteomes" id="UP000017805"/>
    </source>
</evidence>
<evidence type="ECO:0000313" key="2">
    <source>
        <dbReference type="EMBL" id="AGX05799.1"/>
    </source>
</evidence>
<dbReference type="HOGENOM" id="CLU_2969799_0_0_9"/>
<organism evidence="2 3">
    <name type="scientific">Bacillus infantis NRRL B-14911</name>
    <dbReference type="NCBI Taxonomy" id="1367477"/>
    <lineage>
        <taxon>Bacteria</taxon>
        <taxon>Bacillati</taxon>
        <taxon>Bacillota</taxon>
        <taxon>Bacilli</taxon>
        <taxon>Bacillales</taxon>
        <taxon>Bacillaceae</taxon>
        <taxon>Bacillus</taxon>
    </lineage>
</organism>
<name>U5LD88_9BACI</name>
<keyword evidence="3" id="KW-1185">Reference proteome</keyword>
<dbReference type="EMBL" id="CP006643">
    <property type="protein sequence ID" value="AGX05799.1"/>
    <property type="molecule type" value="Genomic_DNA"/>
</dbReference>
<dbReference type="AlphaFoldDB" id="U5LD88"/>
<protein>
    <submittedName>
        <fullName evidence="2">Uncharacterized protein</fullName>
    </submittedName>
</protein>
<evidence type="ECO:0000256" key="1">
    <source>
        <dbReference type="SAM" id="MobiDB-lite"/>
    </source>
</evidence>
<reference evidence="2 3" key="1">
    <citation type="submission" date="2013-07" db="EMBL/GenBank/DDBJ databases">
        <title>Complete genome sequence of Bacillus infantis NRRL B-14911 that has potential to induce cardiac disease by antigenic mimicry.</title>
        <authorList>
            <person name="Massilamany C."/>
            <person name="Smith T.P.L."/>
            <person name="Loy J.D."/>
            <person name="Barletta R."/>
            <person name="Reddy J."/>
        </authorList>
    </citation>
    <scope>NUCLEOTIDE SEQUENCE [LARGE SCALE GENOMIC DNA]</scope>
    <source>
        <strain evidence="2 3">NRRL B-14911</strain>
    </source>
</reference>
<feature type="region of interest" description="Disordered" evidence="1">
    <location>
        <begin position="34"/>
        <end position="58"/>
    </location>
</feature>
<accession>U5LD88</accession>